<dbReference type="Proteomes" id="UP000032900">
    <property type="component" value="Unassembled WGS sequence"/>
</dbReference>
<keyword evidence="1" id="KW-1133">Transmembrane helix</keyword>
<name>A0A0E9LS28_9BACT</name>
<feature type="transmembrane region" description="Helical" evidence="1">
    <location>
        <begin position="78"/>
        <end position="98"/>
    </location>
</feature>
<dbReference type="RefSeq" id="WP_062129135.1">
    <property type="nucleotide sequence ID" value="NZ_BAZW01000184.1"/>
</dbReference>
<keyword evidence="3" id="KW-1185">Reference proteome</keyword>
<keyword evidence="1" id="KW-0812">Transmembrane</keyword>
<feature type="transmembrane region" description="Helical" evidence="1">
    <location>
        <begin position="110"/>
        <end position="132"/>
    </location>
</feature>
<keyword evidence="1" id="KW-0472">Membrane</keyword>
<evidence type="ECO:0000256" key="1">
    <source>
        <dbReference type="SAM" id="Phobius"/>
    </source>
</evidence>
<proteinExistence type="predicted"/>
<dbReference type="EMBL" id="BAZW01000184">
    <property type="protein sequence ID" value="GAO27941.1"/>
    <property type="molecule type" value="Genomic_DNA"/>
</dbReference>
<accession>A0A0E9LS28</accession>
<feature type="transmembrane region" description="Helical" evidence="1">
    <location>
        <begin position="144"/>
        <end position="162"/>
    </location>
</feature>
<reference evidence="2 3" key="1">
    <citation type="journal article" date="2015" name="Microbes Environ.">
        <title>Distribution and evolution of nitrogen fixation genes in the phylum bacteroidetes.</title>
        <authorList>
            <person name="Inoue J."/>
            <person name="Oshima K."/>
            <person name="Suda W."/>
            <person name="Sakamoto M."/>
            <person name="Iino T."/>
            <person name="Noda S."/>
            <person name="Hongoh Y."/>
            <person name="Hattori M."/>
            <person name="Ohkuma M."/>
        </authorList>
    </citation>
    <scope>NUCLEOTIDE SEQUENCE [LARGE SCALE GENOMIC DNA]</scope>
    <source>
        <strain evidence="2">JCM 15548</strain>
    </source>
</reference>
<sequence>MTKIRKQFYRKLLFIGIGIIPIVVFFSSKGPERFAALTGFLFIIWNFIKIITQIQPIVDDFFPPKSYDRKSSTSFDKVIYIISMIIFFVGLLSQIFVLRRIDNTIDGLNLYLISGFVGMVLAFVIILTLKSYSPTIYDESNRRLSIIMSLIIGLFLLFPALACVVNESSSESEILNEKYLVINKGSSSTKNKEHYLYLNIKGDNQRVTVSKSFWQNVEEGKTISLSTKKGLFGFRYIIEFKMI</sequence>
<comment type="caution">
    <text evidence="2">The sequence shown here is derived from an EMBL/GenBank/DDBJ whole genome shotgun (WGS) entry which is preliminary data.</text>
</comment>
<dbReference type="AlphaFoldDB" id="A0A0E9LS28"/>
<feature type="transmembrane region" description="Helical" evidence="1">
    <location>
        <begin position="34"/>
        <end position="58"/>
    </location>
</feature>
<dbReference type="OrthoDB" id="1425706at2"/>
<protein>
    <submittedName>
        <fullName evidence="2">Uncharacterized protein</fullName>
    </submittedName>
</protein>
<evidence type="ECO:0000313" key="2">
    <source>
        <dbReference type="EMBL" id="GAO27941.1"/>
    </source>
</evidence>
<organism evidence="2 3">
    <name type="scientific">Geofilum rubicundum JCM 15548</name>
    <dbReference type="NCBI Taxonomy" id="1236989"/>
    <lineage>
        <taxon>Bacteria</taxon>
        <taxon>Pseudomonadati</taxon>
        <taxon>Bacteroidota</taxon>
        <taxon>Bacteroidia</taxon>
        <taxon>Marinilabiliales</taxon>
        <taxon>Marinilabiliaceae</taxon>
        <taxon>Geofilum</taxon>
    </lineage>
</organism>
<gene>
    <name evidence="2" type="ORF">JCM15548_14823</name>
</gene>
<evidence type="ECO:0000313" key="3">
    <source>
        <dbReference type="Proteomes" id="UP000032900"/>
    </source>
</evidence>